<gene>
    <name evidence="1" type="ordered locus">DaAHT2_0287</name>
</gene>
<evidence type="ECO:0000313" key="1">
    <source>
        <dbReference type="EMBL" id="ADH84998.1"/>
    </source>
</evidence>
<evidence type="ECO:0000313" key="2">
    <source>
        <dbReference type="Proteomes" id="UP000001508"/>
    </source>
</evidence>
<dbReference type="AlphaFoldDB" id="D6Z6N9"/>
<proteinExistence type="predicted"/>
<dbReference type="EMBL" id="CP001940">
    <property type="protein sequence ID" value="ADH84998.1"/>
    <property type="molecule type" value="Genomic_DNA"/>
</dbReference>
<dbReference type="STRING" id="589865.DaAHT2_0287"/>
<protein>
    <recommendedName>
        <fullName evidence="3">Hydrogenase-4 component G</fullName>
    </recommendedName>
</protein>
<accession>D6Z6N9</accession>
<reference evidence="2" key="1">
    <citation type="submission" date="2010-02" db="EMBL/GenBank/DDBJ databases">
        <title>Complete sequence of Desulfurivibrio alkaliphilus AHT2.</title>
        <authorList>
            <consortium name="US DOE Joint Genome Institute"/>
            <person name="Pitluck S."/>
            <person name="Chertkov O."/>
            <person name="Detter J.C."/>
            <person name="Han C."/>
            <person name="Tapia R."/>
            <person name="Larimer F."/>
            <person name="Land M."/>
            <person name="Hauser L."/>
            <person name="Kyrpides N."/>
            <person name="Mikhailova N."/>
            <person name="Sorokin D.Y."/>
            <person name="Muyzer G."/>
            <person name="Woyke T."/>
        </authorList>
    </citation>
    <scope>NUCLEOTIDE SEQUENCE [LARGE SCALE GENOMIC DNA]</scope>
    <source>
        <strain evidence="2">DSM 19089 / UNIQEM U267 / AHT2</strain>
    </source>
</reference>
<dbReference type="OrthoDB" id="49105at2"/>
<dbReference type="InParanoid" id="D6Z6N9"/>
<dbReference type="eggNOG" id="ENOG50307Y4">
    <property type="taxonomic scope" value="Bacteria"/>
</dbReference>
<name>D6Z6N9_DESAT</name>
<sequence length="182" mass="19935">MLAANTQTYALNFQYFEQQTTWSSKSGGKTGADRSAGIHSLTTRVTQLSLEVSRHSNVDFRNQSAAERLAVKLADGLPLSKFNQHGNLPTNQAEAKLLVGKDGYWGVEKTAERLTQFVLKGAGDNLEMLRAGREGLLRGFKEAEKIWGGKLPDISYKTIDKALAAVDERIQQLGGNIIDRAA</sequence>
<keyword evidence="2" id="KW-1185">Reference proteome</keyword>
<evidence type="ECO:0008006" key="3">
    <source>
        <dbReference type="Google" id="ProtNLM"/>
    </source>
</evidence>
<dbReference type="HOGENOM" id="CLU_099736_0_0_7"/>
<dbReference type="KEGG" id="dak:DaAHT2_0287"/>
<organism evidence="1 2">
    <name type="scientific">Desulfurivibrio alkaliphilus (strain DSM 19089 / UNIQEM U267 / AHT2)</name>
    <dbReference type="NCBI Taxonomy" id="589865"/>
    <lineage>
        <taxon>Bacteria</taxon>
        <taxon>Pseudomonadati</taxon>
        <taxon>Thermodesulfobacteriota</taxon>
        <taxon>Desulfobulbia</taxon>
        <taxon>Desulfobulbales</taxon>
        <taxon>Desulfobulbaceae</taxon>
        <taxon>Desulfurivibrio</taxon>
    </lineage>
</organism>
<dbReference type="Proteomes" id="UP000001508">
    <property type="component" value="Chromosome"/>
</dbReference>
<dbReference type="RefSeq" id="WP_013162529.1">
    <property type="nucleotide sequence ID" value="NC_014216.1"/>
</dbReference>